<sequence length="156" mass="17402">MSRVKNYYPTNQYPMTFPPQIRLTQVSPESTTPHSSPANNIIINPIPSSAPQPPSPLNWLHNNPNQNTNAQSKNPMVLRSQTGHLKPKAHHTTFAALTTPTLSRGSKTPNLASSKVRGNRCLNDQWDMGFGIKITSHKCDRLQVELTHQDQTGWIS</sequence>
<dbReference type="AlphaFoldDB" id="A0A1J6IKJ4"/>
<gene>
    <name evidence="2" type="ORF">A4A49_12083</name>
</gene>
<protein>
    <submittedName>
        <fullName evidence="2">Uncharacterized protein</fullName>
    </submittedName>
</protein>
<reference evidence="2" key="1">
    <citation type="submission" date="2016-11" db="EMBL/GenBank/DDBJ databases">
        <title>The genome of Nicotiana attenuata.</title>
        <authorList>
            <person name="Xu S."/>
            <person name="Brockmoeller T."/>
            <person name="Gaquerel E."/>
            <person name="Navarro A."/>
            <person name="Kuhl H."/>
            <person name="Gase K."/>
            <person name="Ling Z."/>
            <person name="Zhou W."/>
            <person name="Kreitzer C."/>
            <person name="Stanke M."/>
            <person name="Tang H."/>
            <person name="Lyons E."/>
            <person name="Pandey P."/>
            <person name="Pandey S.P."/>
            <person name="Timmermann B."/>
            <person name="Baldwin I.T."/>
        </authorList>
    </citation>
    <scope>NUCLEOTIDE SEQUENCE [LARGE SCALE GENOMIC DNA]</scope>
    <source>
        <strain evidence="2">UT</strain>
    </source>
</reference>
<proteinExistence type="predicted"/>
<feature type="compositionally biased region" description="Polar residues" evidence="1">
    <location>
        <begin position="60"/>
        <end position="69"/>
    </location>
</feature>
<name>A0A1J6IKJ4_NICAT</name>
<dbReference type="EMBL" id="MJEQ01037184">
    <property type="protein sequence ID" value="OIT05645.1"/>
    <property type="molecule type" value="Genomic_DNA"/>
</dbReference>
<keyword evidence="3" id="KW-1185">Reference proteome</keyword>
<dbReference type="Proteomes" id="UP000187609">
    <property type="component" value="Unassembled WGS sequence"/>
</dbReference>
<evidence type="ECO:0000313" key="2">
    <source>
        <dbReference type="EMBL" id="OIT05645.1"/>
    </source>
</evidence>
<accession>A0A1J6IKJ4</accession>
<evidence type="ECO:0000313" key="3">
    <source>
        <dbReference type="Proteomes" id="UP000187609"/>
    </source>
</evidence>
<feature type="compositionally biased region" description="Polar residues" evidence="1">
    <location>
        <begin position="25"/>
        <end position="34"/>
    </location>
</feature>
<dbReference type="Gramene" id="OIT05645">
    <property type="protein sequence ID" value="OIT05645"/>
    <property type="gene ID" value="A4A49_12083"/>
</dbReference>
<evidence type="ECO:0000256" key="1">
    <source>
        <dbReference type="SAM" id="MobiDB-lite"/>
    </source>
</evidence>
<feature type="compositionally biased region" description="Low complexity" evidence="1">
    <location>
        <begin position="35"/>
        <end position="47"/>
    </location>
</feature>
<organism evidence="2 3">
    <name type="scientific">Nicotiana attenuata</name>
    <name type="common">Coyote tobacco</name>
    <dbReference type="NCBI Taxonomy" id="49451"/>
    <lineage>
        <taxon>Eukaryota</taxon>
        <taxon>Viridiplantae</taxon>
        <taxon>Streptophyta</taxon>
        <taxon>Embryophyta</taxon>
        <taxon>Tracheophyta</taxon>
        <taxon>Spermatophyta</taxon>
        <taxon>Magnoliopsida</taxon>
        <taxon>eudicotyledons</taxon>
        <taxon>Gunneridae</taxon>
        <taxon>Pentapetalae</taxon>
        <taxon>asterids</taxon>
        <taxon>lamiids</taxon>
        <taxon>Solanales</taxon>
        <taxon>Solanaceae</taxon>
        <taxon>Nicotianoideae</taxon>
        <taxon>Nicotianeae</taxon>
        <taxon>Nicotiana</taxon>
    </lineage>
</organism>
<comment type="caution">
    <text evidence="2">The sequence shown here is derived from an EMBL/GenBank/DDBJ whole genome shotgun (WGS) entry which is preliminary data.</text>
</comment>
<feature type="region of interest" description="Disordered" evidence="1">
    <location>
        <begin position="25"/>
        <end position="69"/>
    </location>
</feature>